<sequence>MNLMPDLAGLGPLTVLLIITALCVVEATLLIGSLVPGELVVIAGAVTLGPEYFPLVAITAGLGSLLGQTGGYLLGRGTGGRIRYSWAGRKLGEHRWARTEALVKAAGPSMMIAVRFVAVGHTLAPILAGAMRVPPRRFFFLAAVSSIGWSSVWALLGLFASSLGQAMDSQLMALALGVAGMVVAGILLTRAANRALPVEVSGRS</sequence>
<dbReference type="InterPro" id="IPR032816">
    <property type="entry name" value="VTT_dom"/>
</dbReference>
<evidence type="ECO:0000256" key="5">
    <source>
        <dbReference type="ARBA" id="ARBA00022989"/>
    </source>
</evidence>
<evidence type="ECO:0000313" key="9">
    <source>
        <dbReference type="EMBL" id="MBB4674230.1"/>
    </source>
</evidence>
<dbReference type="GO" id="GO:0005886">
    <property type="term" value="C:plasma membrane"/>
    <property type="evidence" value="ECO:0007669"/>
    <property type="project" value="UniProtKB-SubCell"/>
</dbReference>
<evidence type="ECO:0000256" key="2">
    <source>
        <dbReference type="ARBA" id="ARBA00010792"/>
    </source>
</evidence>
<dbReference type="PANTHER" id="PTHR30353:SF0">
    <property type="entry name" value="TRANSMEMBRANE PROTEIN"/>
    <property type="match status" value="1"/>
</dbReference>
<feature type="transmembrane region" description="Helical" evidence="7">
    <location>
        <begin position="7"/>
        <end position="32"/>
    </location>
</feature>
<reference evidence="9 10" key="1">
    <citation type="submission" date="2020-08" db="EMBL/GenBank/DDBJ databases">
        <title>Sequencing the genomes of 1000 actinobacteria strains.</title>
        <authorList>
            <person name="Klenk H.-P."/>
        </authorList>
    </citation>
    <scope>NUCLEOTIDE SEQUENCE [LARGE SCALE GENOMIC DNA]</scope>
    <source>
        <strain evidence="9 10">DSM 44230</strain>
    </source>
</reference>
<dbReference type="PANTHER" id="PTHR30353">
    <property type="entry name" value="INNER MEMBRANE PROTEIN DEDA-RELATED"/>
    <property type="match status" value="1"/>
</dbReference>
<evidence type="ECO:0000256" key="4">
    <source>
        <dbReference type="ARBA" id="ARBA00022692"/>
    </source>
</evidence>
<dbReference type="AlphaFoldDB" id="A0A7W7C475"/>
<dbReference type="RefSeq" id="WP_185000246.1">
    <property type="nucleotide sequence ID" value="NZ_BAAAUI010000011.1"/>
</dbReference>
<name>A0A7W7C475_9PSEU</name>
<dbReference type="Pfam" id="PF09335">
    <property type="entry name" value="VTT_dom"/>
    <property type="match status" value="1"/>
</dbReference>
<keyword evidence="4 7" id="KW-0812">Transmembrane</keyword>
<evidence type="ECO:0000256" key="1">
    <source>
        <dbReference type="ARBA" id="ARBA00004651"/>
    </source>
</evidence>
<accession>A0A7W7C475</accession>
<protein>
    <submittedName>
        <fullName evidence="9">Membrane protein DedA with SNARE-associated domain</fullName>
    </submittedName>
</protein>
<evidence type="ECO:0000259" key="8">
    <source>
        <dbReference type="Pfam" id="PF09335"/>
    </source>
</evidence>
<dbReference type="InterPro" id="IPR032818">
    <property type="entry name" value="DedA-like"/>
</dbReference>
<dbReference type="EMBL" id="JACHMH010000001">
    <property type="protein sequence ID" value="MBB4674230.1"/>
    <property type="molecule type" value="Genomic_DNA"/>
</dbReference>
<keyword evidence="5 7" id="KW-1133">Transmembrane helix</keyword>
<feature type="transmembrane region" description="Helical" evidence="7">
    <location>
        <begin position="112"/>
        <end position="132"/>
    </location>
</feature>
<feature type="domain" description="VTT" evidence="8">
    <location>
        <begin position="35"/>
        <end position="157"/>
    </location>
</feature>
<keyword evidence="6 7" id="KW-0472">Membrane</keyword>
<proteinExistence type="inferred from homology"/>
<evidence type="ECO:0000256" key="7">
    <source>
        <dbReference type="RuleBase" id="RU367016"/>
    </source>
</evidence>
<comment type="subcellular location">
    <subcellularLocation>
        <location evidence="1 7">Cell membrane</location>
        <topology evidence="1 7">Multi-pass membrane protein</topology>
    </subcellularLocation>
</comment>
<feature type="transmembrane region" description="Helical" evidence="7">
    <location>
        <begin position="138"/>
        <end position="159"/>
    </location>
</feature>
<comment type="similarity">
    <text evidence="2 7">Belongs to the DedA family.</text>
</comment>
<feature type="transmembrane region" description="Helical" evidence="7">
    <location>
        <begin position="171"/>
        <end position="192"/>
    </location>
</feature>
<comment type="caution">
    <text evidence="9">The sequence shown here is derived from an EMBL/GenBank/DDBJ whole genome shotgun (WGS) entry which is preliminary data.</text>
</comment>
<dbReference type="Proteomes" id="UP000533598">
    <property type="component" value="Unassembled WGS sequence"/>
</dbReference>
<keyword evidence="3 7" id="KW-1003">Cell membrane</keyword>
<keyword evidence="10" id="KW-1185">Reference proteome</keyword>
<evidence type="ECO:0000313" key="10">
    <source>
        <dbReference type="Proteomes" id="UP000533598"/>
    </source>
</evidence>
<evidence type="ECO:0000256" key="3">
    <source>
        <dbReference type="ARBA" id="ARBA00022475"/>
    </source>
</evidence>
<evidence type="ECO:0000256" key="6">
    <source>
        <dbReference type="ARBA" id="ARBA00023136"/>
    </source>
</evidence>
<gene>
    <name evidence="9" type="ORF">HNR67_000348</name>
</gene>
<organism evidence="9 10">
    <name type="scientific">Crossiella cryophila</name>
    <dbReference type="NCBI Taxonomy" id="43355"/>
    <lineage>
        <taxon>Bacteria</taxon>
        <taxon>Bacillati</taxon>
        <taxon>Actinomycetota</taxon>
        <taxon>Actinomycetes</taxon>
        <taxon>Pseudonocardiales</taxon>
        <taxon>Pseudonocardiaceae</taxon>
        <taxon>Crossiella</taxon>
    </lineage>
</organism>